<dbReference type="GO" id="GO:0006508">
    <property type="term" value="P:proteolysis"/>
    <property type="evidence" value="ECO:0007669"/>
    <property type="project" value="UniProtKB-KW"/>
</dbReference>
<feature type="transmembrane region" description="Helical" evidence="1">
    <location>
        <begin position="20"/>
        <end position="47"/>
    </location>
</feature>
<dbReference type="InterPro" id="IPR052710">
    <property type="entry name" value="CAAX_protease"/>
</dbReference>
<dbReference type="InterPro" id="IPR003675">
    <property type="entry name" value="Rce1/LyrA-like_dom"/>
</dbReference>
<sequence length="298" mass="31871">MSYAPYTPMIEAARHRPALWRLIAGAVTAILLTFLWAGAAILAVALVEGEGLASAMRLMFGGAADVPSRSILYLVLVGGLAFATLAAAALWQGRSRQSLIGRGPRVLRHFAIAAGITLLVASVLFLARSLAQGETGVVRNLDLSTWLFWLPFALVALVMQTGAEELFFRGYLQSQLAARFRSPILWLVLPALLFGFAHFAPGLPGGNAWLYVGFAALFGLLAGDLTARTGSLGAAWGWHFGNNALAVLVVATEGSVTGLGFWRTNESLLEPITLSPFMLFDVLILLGVWYAIRRATAS</sequence>
<keyword evidence="3" id="KW-0645">Protease</keyword>
<dbReference type="GO" id="GO:0080120">
    <property type="term" value="P:CAAX-box protein maturation"/>
    <property type="evidence" value="ECO:0007669"/>
    <property type="project" value="UniProtKB-ARBA"/>
</dbReference>
<feature type="domain" description="CAAX prenyl protease 2/Lysostaphin resistance protein A-like" evidence="2">
    <location>
        <begin position="148"/>
        <end position="245"/>
    </location>
</feature>
<dbReference type="RefSeq" id="WP_160762451.1">
    <property type="nucleotide sequence ID" value="NZ_WUPT01000001.1"/>
</dbReference>
<evidence type="ECO:0000256" key="1">
    <source>
        <dbReference type="SAM" id="Phobius"/>
    </source>
</evidence>
<comment type="caution">
    <text evidence="3">The sequence shown here is derived from an EMBL/GenBank/DDBJ whole genome shotgun (WGS) entry which is preliminary data.</text>
</comment>
<keyword evidence="3" id="KW-0482">Metalloprotease</keyword>
<evidence type="ECO:0000259" key="2">
    <source>
        <dbReference type="Pfam" id="PF02517"/>
    </source>
</evidence>
<dbReference type="Pfam" id="PF02517">
    <property type="entry name" value="Rce1-like"/>
    <property type="match status" value="1"/>
</dbReference>
<accession>A0A7C9NC97</accession>
<dbReference type="GO" id="GO:0004175">
    <property type="term" value="F:endopeptidase activity"/>
    <property type="evidence" value="ECO:0007669"/>
    <property type="project" value="UniProtKB-ARBA"/>
</dbReference>
<feature type="transmembrane region" description="Helical" evidence="1">
    <location>
        <begin position="239"/>
        <end position="262"/>
    </location>
</feature>
<organism evidence="3 4">
    <name type="scientific">Kangsaoukella pontilimi</name>
    <dbReference type="NCBI Taxonomy" id="2691042"/>
    <lineage>
        <taxon>Bacteria</taxon>
        <taxon>Pseudomonadati</taxon>
        <taxon>Pseudomonadota</taxon>
        <taxon>Alphaproteobacteria</taxon>
        <taxon>Rhodobacterales</taxon>
        <taxon>Paracoccaceae</taxon>
        <taxon>Kangsaoukella</taxon>
    </lineage>
</organism>
<dbReference type="PANTHER" id="PTHR36435:SF1">
    <property type="entry name" value="CAAX AMINO TERMINAL PROTEASE FAMILY PROTEIN"/>
    <property type="match status" value="1"/>
</dbReference>
<feature type="transmembrane region" description="Helical" evidence="1">
    <location>
        <begin position="208"/>
        <end position="227"/>
    </location>
</feature>
<dbReference type="GO" id="GO:0008237">
    <property type="term" value="F:metallopeptidase activity"/>
    <property type="evidence" value="ECO:0007669"/>
    <property type="project" value="UniProtKB-KW"/>
</dbReference>
<dbReference type="AlphaFoldDB" id="A0A7C9NC97"/>
<dbReference type="PANTHER" id="PTHR36435">
    <property type="entry name" value="SLR1288 PROTEIN"/>
    <property type="match status" value="1"/>
</dbReference>
<gene>
    <name evidence="3" type="ORF">GQ651_01530</name>
</gene>
<reference evidence="3 4" key="2">
    <citation type="submission" date="2020-03" db="EMBL/GenBank/DDBJ databases">
        <title>Kangsaoukella pontilimi gen. nov., sp. nov., a new member of the family Rhodobacteraceae isolated from a tidal mudflat.</title>
        <authorList>
            <person name="Kim I.S."/>
        </authorList>
    </citation>
    <scope>NUCLEOTIDE SEQUENCE [LARGE SCALE GENOMIC DNA]</scope>
    <source>
        <strain evidence="3 4">GH1-50</strain>
    </source>
</reference>
<name>A0A7C9NC97_9RHOB</name>
<feature type="transmembrane region" description="Helical" evidence="1">
    <location>
        <begin position="71"/>
        <end position="90"/>
    </location>
</feature>
<evidence type="ECO:0000313" key="4">
    <source>
        <dbReference type="Proteomes" id="UP000480350"/>
    </source>
</evidence>
<keyword evidence="4" id="KW-1185">Reference proteome</keyword>
<feature type="transmembrane region" description="Helical" evidence="1">
    <location>
        <begin position="110"/>
        <end position="131"/>
    </location>
</feature>
<keyword evidence="1" id="KW-0812">Transmembrane</keyword>
<feature type="transmembrane region" description="Helical" evidence="1">
    <location>
        <begin position="274"/>
        <end position="292"/>
    </location>
</feature>
<proteinExistence type="predicted"/>
<keyword evidence="3" id="KW-0378">Hydrolase</keyword>
<keyword evidence="1" id="KW-1133">Transmembrane helix</keyword>
<dbReference type="EMBL" id="WUPT01000001">
    <property type="protein sequence ID" value="MXQ06519.1"/>
    <property type="molecule type" value="Genomic_DNA"/>
</dbReference>
<reference evidence="3 4" key="1">
    <citation type="submission" date="2019-12" db="EMBL/GenBank/DDBJ databases">
        <authorList>
            <person name="Lee S.D."/>
        </authorList>
    </citation>
    <scope>NUCLEOTIDE SEQUENCE [LARGE SCALE GENOMIC DNA]</scope>
    <source>
        <strain evidence="3 4">GH1-50</strain>
    </source>
</reference>
<protein>
    <submittedName>
        <fullName evidence="3">CPBP family intramembrane metalloprotease</fullName>
    </submittedName>
</protein>
<dbReference type="Proteomes" id="UP000480350">
    <property type="component" value="Unassembled WGS sequence"/>
</dbReference>
<feature type="transmembrane region" description="Helical" evidence="1">
    <location>
        <begin position="184"/>
        <end position="202"/>
    </location>
</feature>
<keyword evidence="1" id="KW-0472">Membrane</keyword>
<evidence type="ECO:0000313" key="3">
    <source>
        <dbReference type="EMBL" id="MXQ06519.1"/>
    </source>
</evidence>
<feature type="transmembrane region" description="Helical" evidence="1">
    <location>
        <begin position="143"/>
        <end position="163"/>
    </location>
</feature>